<evidence type="ECO:0000256" key="17">
    <source>
        <dbReference type="SAM" id="MobiDB-lite"/>
    </source>
</evidence>
<evidence type="ECO:0000313" key="20">
    <source>
        <dbReference type="Proteomes" id="UP000796761"/>
    </source>
</evidence>
<evidence type="ECO:0000256" key="4">
    <source>
        <dbReference type="ARBA" id="ARBA00004678"/>
    </source>
</evidence>
<dbReference type="FunFam" id="3.90.420.10:FF:000002">
    <property type="entry name" value="sulfite oxidase, mitochondrial"/>
    <property type="match status" value="1"/>
</dbReference>
<keyword evidence="13" id="KW-0496">Mitochondrion</keyword>
<evidence type="ECO:0000256" key="8">
    <source>
        <dbReference type="ARBA" id="ARBA00022617"/>
    </source>
</evidence>
<evidence type="ECO:0000256" key="5">
    <source>
        <dbReference type="ARBA" id="ARBA00004971"/>
    </source>
</evidence>
<keyword evidence="11" id="KW-0560">Oxidoreductase</keyword>
<keyword evidence="10" id="KW-0547">Nucleotide-binding</keyword>
<evidence type="ECO:0000256" key="10">
    <source>
        <dbReference type="ARBA" id="ARBA00022741"/>
    </source>
</evidence>
<dbReference type="Pfam" id="PF00071">
    <property type="entry name" value="Ras"/>
    <property type="match status" value="1"/>
</dbReference>
<dbReference type="Pfam" id="PF03404">
    <property type="entry name" value="Mo-co_dimer"/>
    <property type="match status" value="1"/>
</dbReference>
<dbReference type="UniPathway" id="UPA00096"/>
<dbReference type="InterPro" id="IPR036400">
    <property type="entry name" value="Cyt_B5-like_heme/steroid_sf"/>
</dbReference>
<keyword evidence="7" id="KW-0500">Molybdenum</keyword>
<dbReference type="InterPro" id="IPR001199">
    <property type="entry name" value="Cyt_B5-like_heme/steroid-bd"/>
</dbReference>
<dbReference type="InterPro" id="IPR036374">
    <property type="entry name" value="OxRdtase_Mopterin-bd_sf"/>
</dbReference>
<evidence type="ECO:0000256" key="16">
    <source>
        <dbReference type="ARBA" id="ARBA00070338"/>
    </source>
</evidence>
<dbReference type="SUPFAM" id="SSF52540">
    <property type="entry name" value="P-loop containing nucleoside triphosphate hydrolases"/>
    <property type="match status" value="1"/>
</dbReference>
<evidence type="ECO:0000259" key="18">
    <source>
        <dbReference type="PROSITE" id="PS50255"/>
    </source>
</evidence>
<dbReference type="Pfam" id="PF00174">
    <property type="entry name" value="Oxidored_molyb"/>
    <property type="match status" value="1"/>
</dbReference>
<dbReference type="SMART" id="SM00173">
    <property type="entry name" value="RAS"/>
    <property type="match status" value="1"/>
</dbReference>
<dbReference type="InterPro" id="IPR018506">
    <property type="entry name" value="Cyt_B5_heme-BS"/>
</dbReference>
<evidence type="ECO:0000256" key="14">
    <source>
        <dbReference type="ARBA" id="ARBA00033734"/>
    </source>
</evidence>
<dbReference type="Gene3D" id="2.60.40.650">
    <property type="match status" value="1"/>
</dbReference>
<dbReference type="Gene3D" id="3.40.50.300">
    <property type="entry name" value="P-loop containing nucleotide triphosphate hydrolases"/>
    <property type="match status" value="2"/>
</dbReference>
<dbReference type="GO" id="GO:0006790">
    <property type="term" value="P:sulfur compound metabolic process"/>
    <property type="evidence" value="ECO:0007669"/>
    <property type="project" value="UniProtKB-UniPathway"/>
</dbReference>
<dbReference type="PANTHER" id="PTHR19372:SF7">
    <property type="entry name" value="SULFITE OXIDASE, MITOCHONDRIAL"/>
    <property type="match status" value="1"/>
</dbReference>
<dbReference type="PANTHER" id="PTHR19372">
    <property type="entry name" value="SULFITE REDUCTASE"/>
    <property type="match status" value="1"/>
</dbReference>
<dbReference type="EMBL" id="SWJQ01001707">
    <property type="protein sequence ID" value="TRZ07609.1"/>
    <property type="molecule type" value="Genomic_DNA"/>
</dbReference>
<comment type="subcellular location">
    <subcellularLocation>
        <location evidence="3">Mitochondrion intermembrane space</location>
    </subcellularLocation>
</comment>
<keyword evidence="8" id="KW-0349">Heme</keyword>
<evidence type="ECO:0000256" key="1">
    <source>
        <dbReference type="ARBA" id="ARBA00001924"/>
    </source>
</evidence>
<dbReference type="Gene3D" id="3.10.120.10">
    <property type="entry name" value="Cytochrome b5-like heme/steroid binding domain"/>
    <property type="match status" value="1"/>
</dbReference>
<sequence>MAGRGAQRPNGHSQPSKICQFKLVLLGESAVGKSSLVLRFVKGQFHEYQESTIGAQAAIVVYDITNQETFARARGWVKELQRQASPSIVIALAGNKADLASKRMVEYEEAQAYADDNSLLFMETSAKTAMNVNDLFLAIDPPQLHQIPPGSMRHHQDPPDSTRILQIPPGSSKQLLDPPKPSWILQKVPGSSRSHMDPPNSSWLHRIPPGFTRSHRDSPDPSWILQTLLVSLRPHLAPPNGSWILQIPPGSSKWLLDPRDPSWILQTAPGSSRSLLDPPNGSWILEIPPGSSKRLLDPRDPSWILQTAPGSSRSLLDPPNGSWILEIPPGSSKRLLDPRDPSWILQTAPGSSRSLLDPPNGSWILEIPPGSSKRLLDPRDPSWILQTAPGSSRSLLDPPNGSWILEIPPGSSKRLLDPRDPSWILQTAPGSSRSLLDPPNGSWILEIPPGSSKRLLDPRDPSWILQTAPGSSRSLLDPPNGSWILEIPPGSSKWLLDPRDPSWILQTAPGSCRSLLDPPNGSWILEIPPGSSKRLLDPRDPSWILQMAPGSSRSLLDPPNGSWLHQIPPGSSKRLLDPPNGSWILQIPPGSSRLLQDLPDPIWILQTPPGSTRSHWIPSPDPRGSGASLAGTGLMRIPRGASDTQIPAGSPLDPCPGIWGSLSAPRAPLTPLSPQTAQAARAPPAPQYPRYTRAEVSQHRTPSERVWVTHGSDVFDVTDFVELHPGGPDKILLAAGGALEPFWALYAVHSQPHVLELLQEYKVGELSPEEAAPPPGDTRDPFAGDPPRHPALRVNSLKPFNAEPPPELLTQSFLTPNELFFTRNHLPVPSVEPGSYRLRVEVPGGRSLSLSLAELRQRFPKHEVTATLQCAGNRRSEMSRVRPVKGLSWDIGAISTARWAGARLRDVLLAAGLANKNGQEWHVCFEGLDEDASGTRYGASIPLERAMDPRAEVILAYEMNGQELPRDHGFPVRVVVPGVVGARSVKWLRSVEVSPAESPSHWQQNDYKGFCPSVDWDSVDFQKAPAIQELPVQSAITEPRPGAAVPEGEITVRGYAWSGGGREVIRVDVSLDGGRTWQEAELCPRPQRGRAWAWALWELRAPVAAGARLELVCKAVDRGYNGQPDSVEGIWNLRGVLSNAWHRVPVTVTR</sequence>
<dbReference type="InterPro" id="IPR008335">
    <property type="entry name" value="Mopterin_OxRdtase_euk"/>
</dbReference>
<evidence type="ECO:0000256" key="6">
    <source>
        <dbReference type="ARBA" id="ARBA00012505"/>
    </source>
</evidence>
<dbReference type="Gene3D" id="3.90.420.10">
    <property type="entry name" value="Oxidoreductase, molybdopterin-binding domain"/>
    <property type="match status" value="1"/>
</dbReference>
<dbReference type="SMART" id="SM00175">
    <property type="entry name" value="RAB"/>
    <property type="match status" value="1"/>
</dbReference>
<dbReference type="InterPro" id="IPR001806">
    <property type="entry name" value="Small_GTPase"/>
</dbReference>
<dbReference type="SUPFAM" id="SSF55856">
    <property type="entry name" value="Cytochrome b5-like heme/steroid binding domain"/>
    <property type="match status" value="1"/>
</dbReference>
<dbReference type="InterPro" id="IPR027417">
    <property type="entry name" value="P-loop_NTPase"/>
</dbReference>
<feature type="region of interest" description="Disordered" evidence="17">
    <location>
        <begin position="767"/>
        <end position="790"/>
    </location>
</feature>
<evidence type="ECO:0000256" key="15">
    <source>
        <dbReference type="ARBA" id="ARBA00049078"/>
    </source>
</evidence>
<dbReference type="FunFam" id="3.10.120.10:FF:000007">
    <property type="entry name" value="Sulfite oxidase, mitochondrial"/>
    <property type="match status" value="1"/>
</dbReference>
<dbReference type="Pfam" id="PF00173">
    <property type="entry name" value="Cyt-b5"/>
    <property type="match status" value="1"/>
</dbReference>
<protein>
    <recommendedName>
        <fullName evidence="16">Sulfite oxidase</fullName>
        <ecNumber evidence="6">1.8.3.1</ecNumber>
    </recommendedName>
</protein>
<dbReference type="CDD" id="cd02111">
    <property type="entry name" value="eukary_SO_Moco"/>
    <property type="match status" value="1"/>
</dbReference>
<dbReference type="FunFam" id="2.60.40.650:FF:000002">
    <property type="entry name" value="sulfite oxidase"/>
    <property type="match status" value="1"/>
</dbReference>
<dbReference type="GO" id="GO:0005758">
    <property type="term" value="C:mitochondrial intermembrane space"/>
    <property type="evidence" value="ECO:0007669"/>
    <property type="project" value="UniProtKB-SubCell"/>
</dbReference>
<feature type="domain" description="Cytochrome b5 heme-binding" evidence="18">
    <location>
        <begin position="688"/>
        <end position="767"/>
    </location>
</feature>
<dbReference type="OrthoDB" id="10051395at2759"/>
<comment type="function">
    <text evidence="14">Catalyzes the oxidation of sulfite to sulfate, the terminal reaction in the oxidative degradation of sulfur-containing amino acids.</text>
</comment>
<dbReference type="GO" id="GO:0003924">
    <property type="term" value="F:GTPase activity"/>
    <property type="evidence" value="ECO:0007669"/>
    <property type="project" value="InterPro"/>
</dbReference>
<evidence type="ECO:0000313" key="19">
    <source>
        <dbReference type="EMBL" id="TRZ07609.1"/>
    </source>
</evidence>
<feature type="region of interest" description="Disordered" evidence="17">
    <location>
        <begin position="296"/>
        <end position="319"/>
    </location>
</feature>
<keyword evidence="12" id="KW-0408">Iron</keyword>
<comment type="cofactor">
    <cofactor evidence="1">
        <name>Mo-molybdopterin</name>
        <dbReference type="ChEBI" id="CHEBI:71302"/>
    </cofactor>
</comment>
<keyword evidence="9" id="KW-0479">Metal-binding</keyword>
<dbReference type="InterPro" id="IPR005066">
    <property type="entry name" value="MoCF_OxRdtse_dimer"/>
</dbReference>
<dbReference type="GO" id="GO:0020037">
    <property type="term" value="F:heme binding"/>
    <property type="evidence" value="ECO:0007669"/>
    <property type="project" value="InterPro"/>
</dbReference>
<comment type="pathway">
    <text evidence="4">Sulfur metabolism.</text>
</comment>
<dbReference type="GO" id="GO:0008482">
    <property type="term" value="F:sulfite oxidase activity"/>
    <property type="evidence" value="ECO:0007669"/>
    <property type="project" value="UniProtKB-EC"/>
</dbReference>
<evidence type="ECO:0000256" key="9">
    <source>
        <dbReference type="ARBA" id="ARBA00022723"/>
    </source>
</evidence>
<evidence type="ECO:0000256" key="13">
    <source>
        <dbReference type="ARBA" id="ARBA00023128"/>
    </source>
</evidence>
<feature type="compositionally biased region" description="Basic and acidic residues" evidence="17">
    <location>
        <begin position="777"/>
        <end position="788"/>
    </location>
</feature>
<dbReference type="InterPro" id="IPR000572">
    <property type="entry name" value="OxRdtase_Mopterin-bd_dom"/>
</dbReference>
<feature type="region of interest" description="Disordered" evidence="17">
    <location>
        <begin position="146"/>
        <end position="180"/>
    </location>
</feature>
<dbReference type="AlphaFoldDB" id="A0A8K1DB89"/>
<name>A0A8K1DB89_9PASS</name>
<dbReference type="PROSITE" id="PS51419">
    <property type="entry name" value="RAB"/>
    <property type="match status" value="1"/>
</dbReference>
<dbReference type="GO" id="GO:0030151">
    <property type="term" value="F:molybdenum ion binding"/>
    <property type="evidence" value="ECO:0007669"/>
    <property type="project" value="InterPro"/>
</dbReference>
<gene>
    <name evidence="19" type="ORF">HGM15179_019498</name>
</gene>
<dbReference type="PRINTS" id="PR00407">
    <property type="entry name" value="EUMOPTERIN"/>
</dbReference>
<comment type="catalytic activity">
    <reaction evidence="15">
        <text>sulfite + O2 + H2O = sulfate + H2O2</text>
        <dbReference type="Rhea" id="RHEA:24600"/>
        <dbReference type="ChEBI" id="CHEBI:15377"/>
        <dbReference type="ChEBI" id="CHEBI:15379"/>
        <dbReference type="ChEBI" id="CHEBI:16189"/>
        <dbReference type="ChEBI" id="CHEBI:16240"/>
        <dbReference type="ChEBI" id="CHEBI:17359"/>
        <dbReference type="EC" id="1.8.3.1"/>
    </reaction>
    <physiologicalReaction direction="left-to-right" evidence="15">
        <dbReference type="Rhea" id="RHEA:24601"/>
    </physiologicalReaction>
</comment>
<keyword evidence="20" id="KW-1185">Reference proteome</keyword>
<reference evidence="19" key="1">
    <citation type="submission" date="2019-04" db="EMBL/GenBank/DDBJ databases">
        <title>Genome assembly of Zosterops borbonicus 15179.</title>
        <authorList>
            <person name="Leroy T."/>
            <person name="Anselmetti Y."/>
            <person name="Tilak M.-K."/>
            <person name="Nabholz B."/>
        </authorList>
    </citation>
    <scope>NUCLEOTIDE SEQUENCE</scope>
    <source>
        <strain evidence="19">HGM_15179</strain>
        <tissue evidence="19">Muscle</tissue>
    </source>
</reference>
<evidence type="ECO:0000256" key="11">
    <source>
        <dbReference type="ARBA" id="ARBA00023002"/>
    </source>
</evidence>
<dbReference type="GO" id="GO:0005525">
    <property type="term" value="F:GTP binding"/>
    <property type="evidence" value="ECO:0007669"/>
    <property type="project" value="InterPro"/>
</dbReference>
<evidence type="ECO:0000256" key="7">
    <source>
        <dbReference type="ARBA" id="ARBA00022505"/>
    </source>
</evidence>
<dbReference type="SMART" id="SM01117">
    <property type="entry name" value="Cyt-b5"/>
    <property type="match status" value="1"/>
</dbReference>
<comment type="caution">
    <text evidence="19">The sequence shown here is derived from an EMBL/GenBank/DDBJ whole genome shotgun (WGS) entry which is preliminary data.</text>
</comment>
<dbReference type="PRINTS" id="PR00363">
    <property type="entry name" value="CYTOCHROMEB5"/>
</dbReference>
<dbReference type="InterPro" id="IPR014756">
    <property type="entry name" value="Ig_E-set"/>
</dbReference>
<dbReference type="GO" id="GO:0043546">
    <property type="term" value="F:molybdopterin cofactor binding"/>
    <property type="evidence" value="ECO:0007669"/>
    <property type="project" value="TreeGrafter"/>
</dbReference>
<dbReference type="PROSITE" id="PS00191">
    <property type="entry name" value="CYTOCHROME_B5_1"/>
    <property type="match status" value="1"/>
</dbReference>
<dbReference type="SUPFAM" id="SSF81296">
    <property type="entry name" value="E set domains"/>
    <property type="match status" value="1"/>
</dbReference>
<accession>A0A8K1DB89</accession>
<dbReference type="SMART" id="SM00174">
    <property type="entry name" value="RHO"/>
    <property type="match status" value="1"/>
</dbReference>
<comment type="pathway">
    <text evidence="5">Energy metabolism; sulfur metabolism.</text>
</comment>
<dbReference type="PROSITE" id="PS50255">
    <property type="entry name" value="CYTOCHROME_B5_2"/>
    <property type="match status" value="1"/>
</dbReference>
<dbReference type="EC" id="1.8.3.1" evidence="6"/>
<comment type="cofactor">
    <cofactor evidence="2">
        <name>heme b</name>
        <dbReference type="ChEBI" id="CHEBI:60344"/>
    </cofactor>
</comment>
<dbReference type="FunFam" id="3.40.50.300:FF:001447">
    <property type="entry name" value="Ras-related protein Rab-1B"/>
    <property type="match status" value="1"/>
</dbReference>
<evidence type="ECO:0000256" key="3">
    <source>
        <dbReference type="ARBA" id="ARBA00004569"/>
    </source>
</evidence>
<dbReference type="SUPFAM" id="SSF56524">
    <property type="entry name" value="Oxidoreductase molybdopterin-binding domain"/>
    <property type="match status" value="1"/>
</dbReference>
<organism evidence="19 20">
    <name type="scientific">Zosterops borbonicus</name>
    <dbReference type="NCBI Taxonomy" id="364589"/>
    <lineage>
        <taxon>Eukaryota</taxon>
        <taxon>Metazoa</taxon>
        <taxon>Chordata</taxon>
        <taxon>Craniata</taxon>
        <taxon>Vertebrata</taxon>
        <taxon>Euteleostomi</taxon>
        <taxon>Archelosauria</taxon>
        <taxon>Archosauria</taxon>
        <taxon>Dinosauria</taxon>
        <taxon>Saurischia</taxon>
        <taxon>Theropoda</taxon>
        <taxon>Coelurosauria</taxon>
        <taxon>Aves</taxon>
        <taxon>Neognathae</taxon>
        <taxon>Neoaves</taxon>
        <taxon>Telluraves</taxon>
        <taxon>Australaves</taxon>
        <taxon>Passeriformes</taxon>
        <taxon>Sylvioidea</taxon>
        <taxon>Zosteropidae</taxon>
        <taxon>Zosterops</taxon>
    </lineage>
</organism>
<dbReference type="Proteomes" id="UP000796761">
    <property type="component" value="Unassembled WGS sequence"/>
</dbReference>
<evidence type="ECO:0000256" key="2">
    <source>
        <dbReference type="ARBA" id="ARBA00001970"/>
    </source>
</evidence>
<feature type="compositionally biased region" description="Polar residues" evidence="17">
    <location>
        <begin position="304"/>
        <end position="314"/>
    </location>
</feature>
<proteinExistence type="predicted"/>
<evidence type="ECO:0000256" key="12">
    <source>
        <dbReference type="ARBA" id="ARBA00023004"/>
    </source>
</evidence>